<dbReference type="SUPFAM" id="SSF51905">
    <property type="entry name" value="FAD/NAD(P)-binding domain"/>
    <property type="match status" value="1"/>
</dbReference>
<organism evidence="6 7">
    <name type="scientific">Nitrosomonas oligotropha</name>
    <dbReference type="NCBI Taxonomy" id="42354"/>
    <lineage>
        <taxon>Bacteria</taxon>
        <taxon>Pseudomonadati</taxon>
        <taxon>Pseudomonadota</taxon>
        <taxon>Betaproteobacteria</taxon>
        <taxon>Nitrosomonadales</taxon>
        <taxon>Nitrosomonadaceae</taxon>
        <taxon>Nitrosomonas</taxon>
    </lineage>
</organism>
<dbReference type="Pfam" id="PF22780">
    <property type="entry name" value="HI0933_like_1st"/>
    <property type="match status" value="1"/>
</dbReference>
<keyword evidence="3" id="KW-0274">FAD</keyword>
<gene>
    <name evidence="6" type="ORF">SAMN05216333_105148</name>
</gene>
<dbReference type="PRINTS" id="PR00411">
    <property type="entry name" value="PNDRDTASEI"/>
</dbReference>
<evidence type="ECO:0000313" key="7">
    <source>
        <dbReference type="Proteomes" id="UP000198814"/>
    </source>
</evidence>
<comment type="cofactor">
    <cofactor evidence="1">
        <name>FAD</name>
        <dbReference type="ChEBI" id="CHEBI:57692"/>
    </cofactor>
</comment>
<dbReference type="EMBL" id="FODO01000005">
    <property type="protein sequence ID" value="SEO18505.1"/>
    <property type="molecule type" value="Genomic_DNA"/>
</dbReference>
<accession>A0A1H8MMA5</accession>
<dbReference type="InterPro" id="IPR055178">
    <property type="entry name" value="RsdA/BaiN/AoA(So)-like_dom"/>
</dbReference>
<keyword evidence="2" id="KW-0285">Flavoprotein</keyword>
<dbReference type="Gene3D" id="1.10.8.260">
    <property type="entry name" value="HI0933 insert domain-like"/>
    <property type="match status" value="1"/>
</dbReference>
<dbReference type="PRINTS" id="PR00368">
    <property type="entry name" value="FADPNR"/>
</dbReference>
<dbReference type="NCBIfam" id="TIGR00275">
    <property type="entry name" value="aminoacetone oxidase family FAD-binding enzyme"/>
    <property type="match status" value="1"/>
</dbReference>
<dbReference type="SUPFAM" id="SSF160996">
    <property type="entry name" value="HI0933 insert domain-like"/>
    <property type="match status" value="1"/>
</dbReference>
<feature type="domain" description="RsdA/BaiN/AoA(So)-like insert" evidence="5">
    <location>
        <begin position="201"/>
        <end position="353"/>
    </location>
</feature>
<dbReference type="Pfam" id="PF03486">
    <property type="entry name" value="HI0933_like"/>
    <property type="match status" value="1"/>
</dbReference>
<keyword evidence="7" id="KW-1185">Reference proteome</keyword>
<evidence type="ECO:0000313" key="6">
    <source>
        <dbReference type="EMBL" id="SEO18505.1"/>
    </source>
</evidence>
<dbReference type="PANTHER" id="PTHR42887:SF2">
    <property type="entry name" value="OS12G0638800 PROTEIN"/>
    <property type="match status" value="1"/>
</dbReference>
<protein>
    <recommendedName>
        <fullName evidence="8">NAD(P)/FAD-dependent oxidoreductase</fullName>
    </recommendedName>
</protein>
<feature type="domain" description="RsdA/BaiN/AoA(So)-like Rossmann fold-like" evidence="4">
    <location>
        <begin position="9"/>
        <end position="406"/>
    </location>
</feature>
<dbReference type="InterPro" id="IPR004792">
    <property type="entry name" value="BaiN-like"/>
</dbReference>
<evidence type="ECO:0008006" key="8">
    <source>
        <dbReference type="Google" id="ProtNLM"/>
    </source>
</evidence>
<dbReference type="PANTHER" id="PTHR42887">
    <property type="entry name" value="OS12G0638800 PROTEIN"/>
    <property type="match status" value="1"/>
</dbReference>
<sequence length="408" mass="44780">MALRKISKDVAIIGAGAAGMMCAIEAGKRGRSVILLDHARKLAEKVRISGGGRCNFTNRHATAENYLSANPHFCRSALARFTPQDFIALVEKHGIRYHEKKSGQLFCDNSSQQIIDMLQHECAKAGVEWQMPSQVQRVEHVSVNNDEQYAKKKFLITTERNIVAVDSLVIATGGLSIPQIGASAFGYQIADQFGIRVTSLRPGLVGLTFTAGDFAGFKDISGISVDAAVSCAGVSFRENVLFTHRGLSGPAILQISSYWQPGKPLHIDLLPQQNAQQIFLEYRQSALMLSNLLACYLPKRFVQIWCAVNFAELLITTKPMNQFHDNELRQVADKIHDWQVVPSGTTGYKKAEVTLGGVDTHELSSKTMESRHISGLYFIGEVVDVTGQLGGYNFQWAWSSGYAAGQAV</sequence>
<dbReference type="Gene3D" id="2.40.30.10">
    <property type="entry name" value="Translation factors"/>
    <property type="match status" value="1"/>
</dbReference>
<evidence type="ECO:0000256" key="1">
    <source>
        <dbReference type="ARBA" id="ARBA00001974"/>
    </source>
</evidence>
<dbReference type="Proteomes" id="UP000198814">
    <property type="component" value="Unassembled WGS sequence"/>
</dbReference>
<proteinExistence type="predicted"/>
<evidence type="ECO:0000256" key="3">
    <source>
        <dbReference type="ARBA" id="ARBA00022827"/>
    </source>
</evidence>
<dbReference type="AlphaFoldDB" id="A0A1H8MMA5"/>
<dbReference type="InterPro" id="IPR023166">
    <property type="entry name" value="BaiN-like_dom_sf"/>
</dbReference>
<name>A0A1H8MMA5_9PROT</name>
<dbReference type="InterPro" id="IPR036188">
    <property type="entry name" value="FAD/NAD-bd_sf"/>
</dbReference>
<evidence type="ECO:0000256" key="2">
    <source>
        <dbReference type="ARBA" id="ARBA00022630"/>
    </source>
</evidence>
<dbReference type="Gene3D" id="3.50.50.60">
    <property type="entry name" value="FAD/NAD(P)-binding domain"/>
    <property type="match status" value="1"/>
</dbReference>
<dbReference type="STRING" id="42354.SAMN05216333_105148"/>
<dbReference type="InterPro" id="IPR057661">
    <property type="entry name" value="RsdA/BaiN/AoA(So)_Rossmann"/>
</dbReference>
<evidence type="ECO:0000259" key="4">
    <source>
        <dbReference type="Pfam" id="PF03486"/>
    </source>
</evidence>
<evidence type="ECO:0000259" key="5">
    <source>
        <dbReference type="Pfam" id="PF22780"/>
    </source>
</evidence>
<reference evidence="7" key="1">
    <citation type="submission" date="2016-10" db="EMBL/GenBank/DDBJ databases">
        <authorList>
            <person name="Varghese N."/>
            <person name="Submissions S."/>
        </authorList>
    </citation>
    <scope>NUCLEOTIDE SEQUENCE [LARGE SCALE GENOMIC DNA]</scope>
    <source>
        <strain evidence="7">Nm76</strain>
    </source>
</reference>